<comment type="caution">
    <text evidence="1">The sequence shown here is derived from an EMBL/GenBank/DDBJ whole genome shotgun (WGS) entry which is preliminary data.</text>
</comment>
<name>A0A0F9PS36_9ZZZZ</name>
<reference evidence="1" key="1">
    <citation type="journal article" date="2015" name="Nature">
        <title>Complex archaea that bridge the gap between prokaryotes and eukaryotes.</title>
        <authorList>
            <person name="Spang A."/>
            <person name="Saw J.H."/>
            <person name="Jorgensen S.L."/>
            <person name="Zaremba-Niedzwiedzka K."/>
            <person name="Martijn J."/>
            <person name="Lind A.E."/>
            <person name="van Eijk R."/>
            <person name="Schleper C."/>
            <person name="Guy L."/>
            <person name="Ettema T.J."/>
        </authorList>
    </citation>
    <scope>NUCLEOTIDE SEQUENCE</scope>
</reference>
<protein>
    <submittedName>
        <fullName evidence="1">Uncharacterized protein</fullName>
    </submittedName>
</protein>
<organism evidence="1">
    <name type="scientific">marine sediment metagenome</name>
    <dbReference type="NCBI Taxonomy" id="412755"/>
    <lineage>
        <taxon>unclassified sequences</taxon>
        <taxon>metagenomes</taxon>
        <taxon>ecological metagenomes</taxon>
    </lineage>
</organism>
<sequence>MINVTVHMHIKDNTPANARLLALYYGLKHQSNARVTKMLRTEIDRGADLIIVKGLSASLPLRYAVDEGIPFIILEDPYWRPNKEYTLSHTSWGYNGMCGRAWYPTTPFASRPKPPLQPFKTEGDVIIFGQKPDDYSLRGQDHVQWIEDKMKQWPNAELRHHPLMLSNKPPDESIDDCLKRCYRAVTFSSTVGAEALIAGCLSSPECPGSTAYGVHDREAWLHNLSWRQFSNNELTGTPAVKFILSGYDEARWRASEGMIEHPRDKVNRDVNIRRYQERFGV</sequence>
<evidence type="ECO:0000313" key="1">
    <source>
        <dbReference type="EMBL" id="KKN32979.1"/>
    </source>
</evidence>
<dbReference type="AlphaFoldDB" id="A0A0F9PS36"/>
<proteinExistence type="predicted"/>
<accession>A0A0F9PS36</accession>
<dbReference type="EMBL" id="LAZR01002215">
    <property type="protein sequence ID" value="KKN32979.1"/>
    <property type="molecule type" value="Genomic_DNA"/>
</dbReference>
<gene>
    <name evidence="1" type="ORF">LCGC14_0808510</name>
</gene>